<dbReference type="PANTHER" id="PTHR38686:SF1">
    <property type="entry name" value="APOLIPOPROTEIN N-ACYLTRANSFERASE"/>
    <property type="match status" value="1"/>
</dbReference>
<dbReference type="Pfam" id="PF20154">
    <property type="entry name" value="LNT_N"/>
    <property type="match status" value="1"/>
</dbReference>
<comment type="subcellular location">
    <subcellularLocation>
        <location evidence="1">Cell membrane</location>
        <topology evidence="1">Multi-pass membrane protein</topology>
    </subcellularLocation>
</comment>
<dbReference type="Proteomes" id="UP000199662">
    <property type="component" value="Unassembled WGS sequence"/>
</dbReference>
<reference evidence="10 11" key="1">
    <citation type="submission" date="2016-10" db="EMBL/GenBank/DDBJ databases">
        <authorList>
            <person name="de Groot N.N."/>
        </authorList>
    </citation>
    <scope>NUCLEOTIDE SEQUENCE [LARGE SCALE GENOMIC DNA]</scope>
    <source>
        <strain evidence="10 11">DSM 2179</strain>
    </source>
</reference>
<feature type="transmembrane region" description="Helical" evidence="8">
    <location>
        <begin position="167"/>
        <end position="185"/>
    </location>
</feature>
<protein>
    <submittedName>
        <fullName evidence="10">Apolipoprotein N-acyltransferase</fullName>
    </submittedName>
</protein>
<dbReference type="GO" id="GO:0005886">
    <property type="term" value="C:plasma membrane"/>
    <property type="evidence" value="ECO:0007669"/>
    <property type="project" value="UniProtKB-SubCell"/>
</dbReference>
<dbReference type="GO" id="GO:0016410">
    <property type="term" value="F:N-acyltransferase activity"/>
    <property type="evidence" value="ECO:0007669"/>
    <property type="project" value="InterPro"/>
</dbReference>
<dbReference type="InterPro" id="IPR003010">
    <property type="entry name" value="C-N_Hydrolase"/>
</dbReference>
<evidence type="ECO:0000256" key="7">
    <source>
        <dbReference type="ARBA" id="ARBA00023315"/>
    </source>
</evidence>
<feature type="transmembrane region" description="Helical" evidence="8">
    <location>
        <begin position="91"/>
        <end position="109"/>
    </location>
</feature>
<feature type="transmembrane region" description="Helical" evidence="8">
    <location>
        <begin position="7"/>
        <end position="30"/>
    </location>
</feature>
<evidence type="ECO:0000256" key="1">
    <source>
        <dbReference type="ARBA" id="ARBA00004651"/>
    </source>
</evidence>
<dbReference type="EMBL" id="FNZK01000030">
    <property type="protein sequence ID" value="SEJ96428.1"/>
    <property type="molecule type" value="Genomic_DNA"/>
</dbReference>
<evidence type="ECO:0000259" key="9">
    <source>
        <dbReference type="PROSITE" id="PS50263"/>
    </source>
</evidence>
<organism evidence="10 11">
    <name type="scientific">Propionispira arboris</name>
    <dbReference type="NCBI Taxonomy" id="84035"/>
    <lineage>
        <taxon>Bacteria</taxon>
        <taxon>Bacillati</taxon>
        <taxon>Bacillota</taxon>
        <taxon>Negativicutes</taxon>
        <taxon>Selenomonadales</taxon>
        <taxon>Selenomonadaceae</taxon>
        <taxon>Propionispira</taxon>
    </lineage>
</organism>
<evidence type="ECO:0000256" key="3">
    <source>
        <dbReference type="ARBA" id="ARBA00022679"/>
    </source>
</evidence>
<keyword evidence="4 8" id="KW-0812">Transmembrane</keyword>
<evidence type="ECO:0000313" key="11">
    <source>
        <dbReference type="Proteomes" id="UP000199662"/>
    </source>
</evidence>
<dbReference type="STRING" id="84035.SAMN05660742_1309"/>
<dbReference type="PROSITE" id="PS50263">
    <property type="entry name" value="CN_HYDROLASE"/>
    <property type="match status" value="1"/>
</dbReference>
<accession>A0A1H7D3K2</accession>
<dbReference type="InterPro" id="IPR045378">
    <property type="entry name" value="LNT_N"/>
</dbReference>
<keyword evidence="7 10" id="KW-0012">Acyltransferase</keyword>
<dbReference type="PANTHER" id="PTHR38686">
    <property type="entry name" value="APOLIPOPROTEIN N-ACYLTRANSFERASE"/>
    <property type="match status" value="1"/>
</dbReference>
<evidence type="ECO:0000256" key="4">
    <source>
        <dbReference type="ARBA" id="ARBA00022692"/>
    </source>
</evidence>
<name>A0A1H7D3K2_9FIRM</name>
<proteinExistence type="predicted"/>
<dbReference type="GO" id="GO:0042158">
    <property type="term" value="P:lipoprotein biosynthetic process"/>
    <property type="evidence" value="ECO:0007669"/>
    <property type="project" value="InterPro"/>
</dbReference>
<keyword evidence="3 10" id="KW-0808">Transferase</keyword>
<dbReference type="CDD" id="cd07197">
    <property type="entry name" value="nitrilase"/>
    <property type="match status" value="1"/>
</dbReference>
<dbReference type="InterPro" id="IPR036526">
    <property type="entry name" value="C-N_Hydrolase_sf"/>
</dbReference>
<evidence type="ECO:0000313" key="10">
    <source>
        <dbReference type="EMBL" id="SEJ96428.1"/>
    </source>
</evidence>
<dbReference type="AlphaFoldDB" id="A0A1H7D3K2"/>
<keyword evidence="6 8" id="KW-0472">Membrane</keyword>
<keyword evidence="11" id="KW-1185">Reference proteome</keyword>
<evidence type="ECO:0000256" key="8">
    <source>
        <dbReference type="SAM" id="Phobius"/>
    </source>
</evidence>
<dbReference type="Gene3D" id="3.60.110.10">
    <property type="entry name" value="Carbon-nitrogen hydrolase"/>
    <property type="match status" value="1"/>
</dbReference>
<dbReference type="InterPro" id="IPR004563">
    <property type="entry name" value="Apolipo_AcylTrfase"/>
</dbReference>
<evidence type="ECO:0000256" key="5">
    <source>
        <dbReference type="ARBA" id="ARBA00022989"/>
    </source>
</evidence>
<sequence length="449" mass="49920">MFVDAGFFYFGTEYWVLSWIGLSLATVYALKANFKNSFFVGSMAYFLGNANPHNVLPIFVYGSWIFLNAILFGGTLMIFKMAIKRWKSWKTILIFATGVTGYEYIISLFSPHGTVGSIAYTQADNLIVIQVASLVGIWGITFIMTMVAANVALLIEYKSFRNIKQNLLTGSVVMVVILLGLYRLYMPVGEEYVKVGASTVSINLQQYLVVAENKDPEKVNALIQRYIDQIDDLAKVGANYMVLPEKIITITSERDLEKIYEAARRKNICLIIGVSNHDGAAWKNTAFVVSSVGEKTLQYDKQHLQTTFENRYTSGNSIGIFENKGVEICKDMDFTEPSLEYSKQGVGIVFVPALDFHDDAWSHARVAIIRGVEGNFSVVRAAQWGLLSVSDNRGRVLSKIFTDVVEDARIVVQVPVATGNSIYSKIGDLFAWICIVAFVGGGIILLKPQ</sequence>
<evidence type="ECO:0000256" key="2">
    <source>
        <dbReference type="ARBA" id="ARBA00022475"/>
    </source>
</evidence>
<dbReference type="SUPFAM" id="SSF56317">
    <property type="entry name" value="Carbon-nitrogen hydrolase"/>
    <property type="match status" value="1"/>
</dbReference>
<keyword evidence="2" id="KW-1003">Cell membrane</keyword>
<dbReference type="Pfam" id="PF00795">
    <property type="entry name" value="CN_hydrolase"/>
    <property type="match status" value="1"/>
</dbReference>
<keyword evidence="5 8" id="KW-1133">Transmembrane helix</keyword>
<keyword evidence="10" id="KW-0449">Lipoprotein</keyword>
<evidence type="ECO:0000256" key="6">
    <source>
        <dbReference type="ARBA" id="ARBA00023136"/>
    </source>
</evidence>
<gene>
    <name evidence="10" type="ORF">SAMN05660742_1309</name>
</gene>
<feature type="transmembrane region" description="Helical" evidence="8">
    <location>
        <begin position="58"/>
        <end position="79"/>
    </location>
</feature>
<feature type="domain" description="CN hydrolase" evidence="9">
    <location>
        <begin position="200"/>
        <end position="416"/>
    </location>
</feature>
<feature type="transmembrane region" description="Helical" evidence="8">
    <location>
        <begin position="429"/>
        <end position="446"/>
    </location>
</feature>
<feature type="transmembrane region" description="Helical" evidence="8">
    <location>
        <begin position="129"/>
        <end position="155"/>
    </location>
</feature>